<accession>S3DQY6</accession>
<dbReference type="InterPro" id="IPR000266">
    <property type="entry name" value="Ribosomal_uS17"/>
</dbReference>
<dbReference type="KEGG" id="glz:GLAREA_10130"/>
<comment type="similarity">
    <text evidence="1">Belongs to the universal ribosomal protein uS17 family.</text>
</comment>
<dbReference type="GO" id="GO:0003735">
    <property type="term" value="F:structural constituent of ribosome"/>
    <property type="evidence" value="ECO:0007669"/>
    <property type="project" value="InterPro"/>
</dbReference>
<dbReference type="Proteomes" id="UP000016922">
    <property type="component" value="Unassembled WGS sequence"/>
</dbReference>
<sequence length="286" mass="33274">MSGKVQKLAASAQRQMNAVVVSSGLMHKTVKVRVGVQKWNNHIRKDFNGTQHLMVHDPASSLRTGDIISISSGWRVSKNVHHVVRSILAPFGEPIEARPAVPTEEQRMAERIAKQDAKIARKQARERGYILPKDSYTPEELQTIKERRQAKRDKWIQGYEAAKGEPMPDKLKFRFMNYQEKVEYCEANDLPIPEHKPVVKKEKVAAMPPTSEELAAIRQQRQAKREERSKLYKERTGTEIPDWQLYSWMNVAERKEWHARDPETARTAELKWRENREIKYNQSKNL</sequence>
<organism evidence="4 5">
    <name type="scientific">Glarea lozoyensis (strain ATCC 20868 / MF5171)</name>
    <dbReference type="NCBI Taxonomy" id="1116229"/>
    <lineage>
        <taxon>Eukaryota</taxon>
        <taxon>Fungi</taxon>
        <taxon>Dikarya</taxon>
        <taxon>Ascomycota</taxon>
        <taxon>Pezizomycotina</taxon>
        <taxon>Leotiomycetes</taxon>
        <taxon>Helotiales</taxon>
        <taxon>Helotiaceae</taxon>
        <taxon>Glarea</taxon>
    </lineage>
</organism>
<proteinExistence type="inferred from homology"/>
<evidence type="ECO:0000256" key="1">
    <source>
        <dbReference type="ARBA" id="ARBA00010254"/>
    </source>
</evidence>
<dbReference type="HOGENOM" id="CLU_973339_0_0_1"/>
<dbReference type="GO" id="GO:1990904">
    <property type="term" value="C:ribonucleoprotein complex"/>
    <property type="evidence" value="ECO:0007669"/>
    <property type="project" value="UniProtKB-KW"/>
</dbReference>
<dbReference type="InterPro" id="IPR012340">
    <property type="entry name" value="NA-bd_OB-fold"/>
</dbReference>
<dbReference type="GO" id="GO:0005840">
    <property type="term" value="C:ribosome"/>
    <property type="evidence" value="ECO:0007669"/>
    <property type="project" value="UniProtKB-KW"/>
</dbReference>
<dbReference type="GO" id="GO:0006412">
    <property type="term" value="P:translation"/>
    <property type="evidence" value="ECO:0007669"/>
    <property type="project" value="InterPro"/>
</dbReference>
<dbReference type="STRING" id="1116229.S3DQY6"/>
<evidence type="ECO:0000256" key="3">
    <source>
        <dbReference type="ARBA" id="ARBA00023274"/>
    </source>
</evidence>
<dbReference type="OrthoDB" id="274752at2759"/>
<evidence type="ECO:0000313" key="5">
    <source>
        <dbReference type="Proteomes" id="UP000016922"/>
    </source>
</evidence>
<dbReference type="eggNOG" id="ENOG502SE78">
    <property type="taxonomic scope" value="Eukaryota"/>
</dbReference>
<keyword evidence="3" id="KW-0687">Ribonucleoprotein</keyword>
<protein>
    <submittedName>
        <fullName evidence="4">Nucleic acid-binding protein</fullName>
    </submittedName>
</protein>
<dbReference type="SUPFAM" id="SSF50249">
    <property type="entry name" value="Nucleic acid-binding proteins"/>
    <property type="match status" value="1"/>
</dbReference>
<name>S3DQY6_GLAL2</name>
<dbReference type="Pfam" id="PF00366">
    <property type="entry name" value="Ribosomal_S17"/>
    <property type="match status" value="1"/>
</dbReference>
<dbReference type="AlphaFoldDB" id="S3DQY6"/>
<reference evidence="4 5" key="1">
    <citation type="journal article" date="2013" name="BMC Genomics">
        <title>Genomics-driven discovery of the pneumocandin biosynthetic gene cluster in the fungus Glarea lozoyensis.</title>
        <authorList>
            <person name="Chen L."/>
            <person name="Yue Q."/>
            <person name="Zhang X."/>
            <person name="Xiang M."/>
            <person name="Wang C."/>
            <person name="Li S."/>
            <person name="Che Y."/>
            <person name="Ortiz-Lopez F.J."/>
            <person name="Bills G.F."/>
            <person name="Liu X."/>
            <person name="An Z."/>
        </authorList>
    </citation>
    <scope>NUCLEOTIDE SEQUENCE [LARGE SCALE GENOMIC DNA]</scope>
    <source>
        <strain evidence="5">ATCC 20868 / MF5171</strain>
    </source>
</reference>
<evidence type="ECO:0000256" key="2">
    <source>
        <dbReference type="ARBA" id="ARBA00022980"/>
    </source>
</evidence>
<dbReference type="GeneID" id="19469177"/>
<dbReference type="EMBL" id="KE145356">
    <property type="protein sequence ID" value="EPE34436.1"/>
    <property type="molecule type" value="Genomic_DNA"/>
</dbReference>
<dbReference type="Gene3D" id="2.40.50.140">
    <property type="entry name" value="Nucleic acid-binding proteins"/>
    <property type="match status" value="1"/>
</dbReference>
<dbReference type="RefSeq" id="XP_008078371.1">
    <property type="nucleotide sequence ID" value="XM_008080180.1"/>
</dbReference>
<gene>
    <name evidence="4" type="ORF">GLAREA_10130</name>
</gene>
<keyword evidence="2" id="KW-0689">Ribosomal protein</keyword>
<keyword evidence="5" id="KW-1185">Reference proteome</keyword>
<evidence type="ECO:0000313" key="4">
    <source>
        <dbReference type="EMBL" id="EPE34436.1"/>
    </source>
</evidence>